<accession>A0ABR2J3N4</accession>
<name>A0ABR2J3N4_9PEZI</name>
<dbReference type="EMBL" id="JAPCWZ010000003">
    <property type="protein sequence ID" value="KAK8872267.1"/>
    <property type="molecule type" value="Genomic_DNA"/>
</dbReference>
<gene>
    <name evidence="1" type="ORF">PGQ11_002781</name>
</gene>
<protein>
    <submittedName>
        <fullName evidence="1">Uncharacterized protein</fullName>
    </submittedName>
</protein>
<reference evidence="1 2" key="1">
    <citation type="journal article" date="2024" name="IMA Fungus">
        <title>Apiospora arundinis, a panoply of carbohydrate-active enzymes and secondary metabolites.</title>
        <authorList>
            <person name="Sorensen T."/>
            <person name="Petersen C."/>
            <person name="Muurmann A.T."/>
            <person name="Christiansen J.V."/>
            <person name="Brundto M.L."/>
            <person name="Overgaard C.K."/>
            <person name="Boysen A.T."/>
            <person name="Wollenberg R.D."/>
            <person name="Larsen T.O."/>
            <person name="Sorensen J.L."/>
            <person name="Nielsen K.L."/>
            <person name="Sondergaard T.E."/>
        </authorList>
    </citation>
    <scope>NUCLEOTIDE SEQUENCE [LARGE SCALE GENOMIC DNA]</scope>
    <source>
        <strain evidence="1 2">AAU 773</strain>
    </source>
</reference>
<evidence type="ECO:0000313" key="1">
    <source>
        <dbReference type="EMBL" id="KAK8872267.1"/>
    </source>
</evidence>
<comment type="caution">
    <text evidence="1">The sequence shown here is derived from an EMBL/GenBank/DDBJ whole genome shotgun (WGS) entry which is preliminary data.</text>
</comment>
<evidence type="ECO:0000313" key="2">
    <source>
        <dbReference type="Proteomes" id="UP001390339"/>
    </source>
</evidence>
<sequence>MDQVLHYPASSVVQHLLRSNIPIVQLIQSPGMPGIEIIDTDIIMEVTISDCIVQERFDMIPRDLLKNGACPVLEQFFVLCEILDPVQESMELIPQLCVIGKTPDDQYYEVAMSRDCVEWLNSIEFPLFKADSLHLMRDVWEPNEHEIVTHGRAPASEKAQNRFIDTAEELVAKYGSNVMVYYMRHASVNLWLEIFRRAVSRNQ</sequence>
<proteinExistence type="predicted"/>
<keyword evidence="2" id="KW-1185">Reference proteome</keyword>
<dbReference type="Proteomes" id="UP001390339">
    <property type="component" value="Unassembled WGS sequence"/>
</dbReference>
<organism evidence="1 2">
    <name type="scientific">Apiospora arundinis</name>
    <dbReference type="NCBI Taxonomy" id="335852"/>
    <lineage>
        <taxon>Eukaryota</taxon>
        <taxon>Fungi</taxon>
        <taxon>Dikarya</taxon>
        <taxon>Ascomycota</taxon>
        <taxon>Pezizomycotina</taxon>
        <taxon>Sordariomycetes</taxon>
        <taxon>Xylariomycetidae</taxon>
        <taxon>Amphisphaeriales</taxon>
        <taxon>Apiosporaceae</taxon>
        <taxon>Apiospora</taxon>
    </lineage>
</organism>